<evidence type="ECO:0000259" key="2">
    <source>
        <dbReference type="Pfam" id="PF13905"/>
    </source>
</evidence>
<dbReference type="Pfam" id="PF13905">
    <property type="entry name" value="Thioredoxin_8"/>
    <property type="match status" value="1"/>
</dbReference>
<reference evidence="4 5" key="1">
    <citation type="submission" date="2018-04" db="EMBL/GenBank/DDBJ databases">
        <title>Genomic Encyclopedia of Type Strains, Phase IV (KMG-IV): sequencing the most valuable type-strain genomes for metagenomic binning, comparative biology and taxonomic classification.</title>
        <authorList>
            <person name="Goeker M."/>
        </authorList>
    </citation>
    <scope>NUCLEOTIDE SEQUENCE [LARGE SCALE GENOMIC DNA]</scope>
    <source>
        <strain evidence="4 5">DSM 28520</strain>
    </source>
</reference>
<accession>A0A2U1FPF5</accession>
<dbReference type="InterPro" id="IPR012336">
    <property type="entry name" value="Thioredoxin-like_fold"/>
</dbReference>
<dbReference type="Gene3D" id="3.40.30.10">
    <property type="entry name" value="Glutaredoxin"/>
    <property type="match status" value="1"/>
</dbReference>
<name>A0A2U1FPF5_9PORP</name>
<evidence type="ECO:0000313" key="5">
    <source>
        <dbReference type="Proteomes" id="UP000245462"/>
    </source>
</evidence>
<evidence type="ECO:0000256" key="1">
    <source>
        <dbReference type="SAM" id="SignalP"/>
    </source>
</evidence>
<dbReference type="InterPro" id="IPR036249">
    <property type="entry name" value="Thioredoxin-like_sf"/>
</dbReference>
<feature type="domain" description="Thioredoxin-like fold" evidence="2">
    <location>
        <begin position="212"/>
        <end position="304"/>
    </location>
</feature>
<dbReference type="Pfam" id="PF17127">
    <property type="entry name" value="DUF5106"/>
    <property type="match status" value="1"/>
</dbReference>
<comment type="caution">
    <text evidence="4">The sequence shown here is derived from an EMBL/GenBank/DDBJ whole genome shotgun (WGS) entry which is preliminary data.</text>
</comment>
<dbReference type="PROSITE" id="PS51257">
    <property type="entry name" value="PROKAR_LIPOPROTEIN"/>
    <property type="match status" value="1"/>
</dbReference>
<keyword evidence="5" id="KW-1185">Reference proteome</keyword>
<dbReference type="RefSeq" id="WP_116678563.1">
    <property type="nucleotide sequence ID" value="NZ_JBGYVJ010000223.1"/>
</dbReference>
<gene>
    <name evidence="4" type="ORF">C7382_102119</name>
</gene>
<dbReference type="SUPFAM" id="SSF52833">
    <property type="entry name" value="Thioredoxin-like"/>
    <property type="match status" value="1"/>
</dbReference>
<dbReference type="AlphaFoldDB" id="A0A2U1FPF5"/>
<evidence type="ECO:0000313" key="4">
    <source>
        <dbReference type="EMBL" id="PVZ14075.1"/>
    </source>
</evidence>
<dbReference type="EMBL" id="QEKY01000002">
    <property type="protein sequence ID" value="PVZ14075.1"/>
    <property type="molecule type" value="Genomic_DNA"/>
</dbReference>
<protein>
    <submittedName>
        <fullName evidence="4">Thioredoxin-like protein</fullName>
    </submittedName>
</protein>
<feature type="signal peptide" evidence="1">
    <location>
        <begin position="1"/>
        <end position="22"/>
    </location>
</feature>
<evidence type="ECO:0000259" key="3">
    <source>
        <dbReference type="Pfam" id="PF17127"/>
    </source>
</evidence>
<sequence>MYRKFLIATGLTLMLGTITTLAASCSRQAKTSPIPSDSIAQNDVEAEPELAFPLPNIPLSLTTPQERASYFVKHYWDEFNFTDSSYLAKPQNMEVSVANFLGVAIALPLGEAKPSILLPIENSSGGMLELFLRLYKKYLYDPNSPILNEEYYIPVVESALKSPKVSYAERVRLKERYELMLRNRVGKKAEDFVYELGNGSLHRLSTRFTPHTMLVFYEPGCHTCAALLQQLQNDEQFRSWSETKQLDILFIYPDGDKTTWQAGLSEFPAFIEAGINSDGSIVSKQLYDIKATPTIYLLDKHGYVLQKDARIEVIKEYLNEKK</sequence>
<keyword evidence="1" id="KW-0732">Signal</keyword>
<dbReference type="Proteomes" id="UP000245462">
    <property type="component" value="Unassembled WGS sequence"/>
</dbReference>
<dbReference type="InterPro" id="IPR033395">
    <property type="entry name" value="DUF5106"/>
</dbReference>
<proteinExistence type="predicted"/>
<dbReference type="GeneID" id="94550010"/>
<organism evidence="4 5">
    <name type="scientific">Porphyromonas loveana</name>
    <dbReference type="NCBI Taxonomy" id="1884669"/>
    <lineage>
        <taxon>Bacteria</taxon>
        <taxon>Pseudomonadati</taxon>
        <taxon>Bacteroidota</taxon>
        <taxon>Bacteroidia</taxon>
        <taxon>Bacteroidales</taxon>
        <taxon>Porphyromonadaceae</taxon>
        <taxon>Porphyromonas</taxon>
    </lineage>
</organism>
<dbReference type="OrthoDB" id="9805634at2"/>
<feature type="domain" description="DUF5106" evidence="3">
    <location>
        <begin position="29"/>
        <end position="183"/>
    </location>
</feature>
<feature type="chain" id="PRO_5015755617" evidence="1">
    <location>
        <begin position="23"/>
        <end position="322"/>
    </location>
</feature>